<feature type="chain" id="PRO_5025589038" description="Zinc ABC transporter substrate-binding protein" evidence="7">
    <location>
        <begin position="20"/>
        <end position="564"/>
    </location>
</feature>
<keyword evidence="4 7" id="KW-0732">Signal</keyword>
<dbReference type="GO" id="GO:0030001">
    <property type="term" value="P:metal ion transport"/>
    <property type="evidence" value="ECO:0007669"/>
    <property type="project" value="InterPro"/>
</dbReference>
<evidence type="ECO:0000256" key="2">
    <source>
        <dbReference type="ARBA" id="ARBA00022448"/>
    </source>
</evidence>
<dbReference type="SUPFAM" id="SSF53807">
    <property type="entry name" value="Helical backbone' metal receptor"/>
    <property type="match status" value="1"/>
</dbReference>
<feature type="region of interest" description="Disordered" evidence="6">
    <location>
        <begin position="537"/>
        <end position="564"/>
    </location>
</feature>
<feature type="compositionally biased region" description="Basic and acidic residues" evidence="6">
    <location>
        <begin position="543"/>
        <end position="558"/>
    </location>
</feature>
<name>A0A6B1DCA9_9CHLR</name>
<keyword evidence="3" id="KW-0479">Metal-binding</keyword>
<proteinExistence type="inferred from homology"/>
<dbReference type="InterPro" id="IPR015943">
    <property type="entry name" value="WD40/YVTN_repeat-like_dom_sf"/>
</dbReference>
<dbReference type="GO" id="GO:0007155">
    <property type="term" value="P:cell adhesion"/>
    <property type="evidence" value="ECO:0007669"/>
    <property type="project" value="InterPro"/>
</dbReference>
<sequence>MLHSLRILPSVLAILFLLAACTPVAPTNTQSDQEASPSGPVQVVATTNFVADWARVVGGSRVEVFSLLPVGGDPHTFLPGARDVARVADADLVLTVGLGLEADWLQDLLHNASADESRIVALGEGVDPIEFTMVDMHDDHEAHGDDDHGDHDEMVMGRLLVADAVEAHLSVIDLSTDDVDSGIFKVAAPGATVYPSPTHRYAIVLARGPEDGDDRIHVFDSGVFLVEHGDHYDLVTRPVSRHALEIADERPIHYVNSHGWTAIFADSNGHAILINEADLANARGDYEPVVLEAGPQHGAALVISDEHVVVTTKNPDYPENSDDSLPVGVEVRDFSDQVVYDASNRSCPGMHGESHNEHGVALGCTGGVLYLHAHAGEYEHEFIANPAEMRADSRIGSVYGHHHVEHFFGKAFYFDGEGFADDGIWLIDVDHSEMRQVFSEPSVSTKFSSDGELLYVLGTDGVLHALDAHDGELLETMELVGPGDAGRPAFIVVGEWLYVADPNSGHVMAVHLEEMEIEEAWEVGGAPSSLAFVGLVDAGGAPHEGHDEHDEDEHGHDEHEEDEH</sequence>
<evidence type="ECO:0000256" key="5">
    <source>
        <dbReference type="RuleBase" id="RU003512"/>
    </source>
</evidence>
<dbReference type="GO" id="GO:0030313">
    <property type="term" value="C:cell envelope"/>
    <property type="evidence" value="ECO:0007669"/>
    <property type="project" value="UniProtKB-SubCell"/>
</dbReference>
<dbReference type="InterPro" id="IPR050492">
    <property type="entry name" value="Bact_metal-bind_prot9"/>
</dbReference>
<protein>
    <recommendedName>
        <fullName evidence="9">Zinc ABC transporter substrate-binding protein</fullName>
    </recommendedName>
</protein>
<dbReference type="PRINTS" id="PR00690">
    <property type="entry name" value="ADHESNFAMILY"/>
</dbReference>
<comment type="subcellular location">
    <subcellularLocation>
        <location evidence="1">Cell envelope</location>
    </subcellularLocation>
</comment>
<gene>
    <name evidence="8" type="ORF">F4X14_19420</name>
</gene>
<comment type="similarity">
    <text evidence="5">Belongs to the bacterial solute-binding protein 9 family.</text>
</comment>
<dbReference type="PRINTS" id="PR00691">
    <property type="entry name" value="ADHESINB"/>
</dbReference>
<dbReference type="GO" id="GO:0046872">
    <property type="term" value="F:metal ion binding"/>
    <property type="evidence" value="ECO:0007669"/>
    <property type="project" value="UniProtKB-KW"/>
</dbReference>
<dbReference type="PANTHER" id="PTHR42953">
    <property type="entry name" value="HIGH-AFFINITY ZINC UPTAKE SYSTEM PROTEIN ZNUA-RELATED"/>
    <property type="match status" value="1"/>
</dbReference>
<comment type="caution">
    <text evidence="8">The sequence shown here is derived from an EMBL/GenBank/DDBJ whole genome shotgun (WGS) entry which is preliminary data.</text>
</comment>
<dbReference type="EMBL" id="VXMH01000105">
    <property type="protein sequence ID" value="MYC97134.1"/>
    <property type="molecule type" value="Genomic_DNA"/>
</dbReference>
<dbReference type="SUPFAM" id="SSF50969">
    <property type="entry name" value="YVTN repeat-like/Quinoprotein amine dehydrogenase"/>
    <property type="match status" value="1"/>
</dbReference>
<dbReference type="InterPro" id="IPR006128">
    <property type="entry name" value="Lipoprotein_PsaA-like"/>
</dbReference>
<dbReference type="InterPro" id="IPR011044">
    <property type="entry name" value="Quino_amine_DH_bsu"/>
</dbReference>
<evidence type="ECO:0000313" key="8">
    <source>
        <dbReference type="EMBL" id="MYC97134.1"/>
    </source>
</evidence>
<keyword evidence="2 5" id="KW-0813">Transport</keyword>
<evidence type="ECO:0000256" key="3">
    <source>
        <dbReference type="ARBA" id="ARBA00022723"/>
    </source>
</evidence>
<feature type="signal peptide" evidence="7">
    <location>
        <begin position="1"/>
        <end position="19"/>
    </location>
</feature>
<dbReference type="PROSITE" id="PS51257">
    <property type="entry name" value="PROKAR_LIPOPROTEIN"/>
    <property type="match status" value="1"/>
</dbReference>
<organism evidence="8">
    <name type="scientific">Caldilineaceae bacterium SB0661_bin_32</name>
    <dbReference type="NCBI Taxonomy" id="2605255"/>
    <lineage>
        <taxon>Bacteria</taxon>
        <taxon>Bacillati</taxon>
        <taxon>Chloroflexota</taxon>
        <taxon>Caldilineae</taxon>
        <taxon>Caldilineales</taxon>
        <taxon>Caldilineaceae</taxon>
    </lineage>
</organism>
<feature type="non-terminal residue" evidence="8">
    <location>
        <position position="564"/>
    </location>
</feature>
<evidence type="ECO:0000256" key="4">
    <source>
        <dbReference type="ARBA" id="ARBA00022729"/>
    </source>
</evidence>
<dbReference type="InterPro" id="IPR006127">
    <property type="entry name" value="ZnuA-like"/>
</dbReference>
<dbReference type="AlphaFoldDB" id="A0A6B1DCA9"/>
<dbReference type="Gene3D" id="3.40.50.1980">
    <property type="entry name" value="Nitrogenase molybdenum iron protein domain"/>
    <property type="match status" value="1"/>
</dbReference>
<evidence type="ECO:0008006" key="9">
    <source>
        <dbReference type="Google" id="ProtNLM"/>
    </source>
</evidence>
<dbReference type="InterPro" id="IPR006129">
    <property type="entry name" value="AdhesinB"/>
</dbReference>
<evidence type="ECO:0000256" key="7">
    <source>
        <dbReference type="SAM" id="SignalP"/>
    </source>
</evidence>
<dbReference type="PANTHER" id="PTHR42953:SF1">
    <property type="entry name" value="METAL-BINDING PROTEIN HI_0362-RELATED"/>
    <property type="match status" value="1"/>
</dbReference>
<dbReference type="Gene3D" id="2.130.10.10">
    <property type="entry name" value="YVTN repeat-like/Quinoprotein amine dehydrogenase"/>
    <property type="match status" value="1"/>
</dbReference>
<evidence type="ECO:0000256" key="6">
    <source>
        <dbReference type="SAM" id="MobiDB-lite"/>
    </source>
</evidence>
<evidence type="ECO:0000256" key="1">
    <source>
        <dbReference type="ARBA" id="ARBA00004196"/>
    </source>
</evidence>
<reference evidence="8" key="1">
    <citation type="submission" date="2019-09" db="EMBL/GenBank/DDBJ databases">
        <title>Characterisation of the sponge microbiome using genome-centric metagenomics.</title>
        <authorList>
            <person name="Engelberts J.P."/>
            <person name="Robbins S.J."/>
            <person name="De Goeij J.M."/>
            <person name="Aranda M."/>
            <person name="Bell S.C."/>
            <person name="Webster N.S."/>
        </authorList>
    </citation>
    <scope>NUCLEOTIDE SEQUENCE</scope>
    <source>
        <strain evidence="8">SB0661_bin_32</strain>
    </source>
</reference>
<accession>A0A6B1DCA9</accession>
<dbReference type="Pfam" id="PF01297">
    <property type="entry name" value="ZnuA"/>
    <property type="match status" value="1"/>
</dbReference>